<dbReference type="Proteomes" id="UP001558652">
    <property type="component" value="Unassembled WGS sequence"/>
</dbReference>
<protein>
    <submittedName>
        <fullName evidence="2">Uncharacterized protein</fullName>
    </submittedName>
</protein>
<keyword evidence="1" id="KW-0732">Signal</keyword>
<accession>A0ABD0Y644</accession>
<proteinExistence type="predicted"/>
<dbReference type="AlphaFoldDB" id="A0ABD0Y644"/>
<evidence type="ECO:0000313" key="2">
    <source>
        <dbReference type="EMBL" id="KAL1122865.1"/>
    </source>
</evidence>
<dbReference type="Gene3D" id="2.10.80.10">
    <property type="entry name" value="Lipase, subunit A"/>
    <property type="match status" value="1"/>
</dbReference>
<name>A0ABD0Y644_9HEMI</name>
<evidence type="ECO:0000313" key="3">
    <source>
        <dbReference type="Proteomes" id="UP001558652"/>
    </source>
</evidence>
<sequence length="100" mass="10721">MLKLAVVLVCLAVVVTMAKGDCSKCQGSRDECCLRGPDGVSCQPTRTSGQSCIKGVRYNQKEYEGMCPCGRGMTCFQGFASSQPTCQYIAIDPTHPPPPQ</sequence>
<evidence type="ECO:0000256" key="1">
    <source>
        <dbReference type="SAM" id="SignalP"/>
    </source>
</evidence>
<organism evidence="2 3">
    <name type="scientific">Ranatra chinensis</name>
    <dbReference type="NCBI Taxonomy" id="642074"/>
    <lineage>
        <taxon>Eukaryota</taxon>
        <taxon>Metazoa</taxon>
        <taxon>Ecdysozoa</taxon>
        <taxon>Arthropoda</taxon>
        <taxon>Hexapoda</taxon>
        <taxon>Insecta</taxon>
        <taxon>Pterygota</taxon>
        <taxon>Neoptera</taxon>
        <taxon>Paraneoptera</taxon>
        <taxon>Hemiptera</taxon>
        <taxon>Heteroptera</taxon>
        <taxon>Panheteroptera</taxon>
        <taxon>Nepomorpha</taxon>
        <taxon>Nepidae</taxon>
        <taxon>Ranatrinae</taxon>
        <taxon>Ranatra</taxon>
    </lineage>
</organism>
<reference evidence="2 3" key="1">
    <citation type="submission" date="2024-07" db="EMBL/GenBank/DDBJ databases">
        <title>Chromosome-level genome assembly of the water stick insect Ranatra chinensis (Heteroptera: Nepidae).</title>
        <authorList>
            <person name="Liu X."/>
        </authorList>
    </citation>
    <scope>NUCLEOTIDE SEQUENCE [LARGE SCALE GENOMIC DNA]</scope>
    <source>
        <strain evidence="2">Cailab_2021Rc</strain>
        <tissue evidence="2">Muscle</tissue>
    </source>
</reference>
<dbReference type="EMBL" id="JBFDAA010000013">
    <property type="protein sequence ID" value="KAL1122865.1"/>
    <property type="molecule type" value="Genomic_DNA"/>
</dbReference>
<feature type="signal peptide" evidence="1">
    <location>
        <begin position="1"/>
        <end position="20"/>
    </location>
</feature>
<comment type="caution">
    <text evidence="2">The sequence shown here is derived from an EMBL/GenBank/DDBJ whole genome shotgun (WGS) entry which is preliminary data.</text>
</comment>
<gene>
    <name evidence="2" type="ORF">AAG570_003191</name>
</gene>
<feature type="chain" id="PRO_5044895644" evidence="1">
    <location>
        <begin position="21"/>
        <end position="100"/>
    </location>
</feature>
<keyword evidence="3" id="KW-1185">Reference proteome</keyword>